<dbReference type="Proteomes" id="UP000184236">
    <property type="component" value="Unassembled WGS sequence"/>
</dbReference>
<evidence type="ECO:0000313" key="2">
    <source>
        <dbReference type="Proteomes" id="UP000184236"/>
    </source>
</evidence>
<name>A0A1M4VQ70_9FLAO</name>
<dbReference type="RefSeq" id="WP_072883908.1">
    <property type="nucleotide sequence ID" value="NZ_FQVO01000003.1"/>
</dbReference>
<reference evidence="2" key="1">
    <citation type="submission" date="2016-11" db="EMBL/GenBank/DDBJ databases">
        <authorList>
            <person name="Varghese N."/>
            <person name="Submissions S."/>
        </authorList>
    </citation>
    <scope>NUCLEOTIDE SEQUENCE [LARGE SCALE GENOMIC DNA]</scope>
    <source>
        <strain evidence="2">DSM 26898</strain>
    </source>
</reference>
<dbReference type="EMBL" id="FQVO01000003">
    <property type="protein sequence ID" value="SHE71204.1"/>
    <property type="molecule type" value="Genomic_DNA"/>
</dbReference>
<keyword evidence="2" id="KW-1185">Reference proteome</keyword>
<organism evidence="1 2">
    <name type="scientific">Chryseobacterium takakiae</name>
    <dbReference type="NCBI Taxonomy" id="1302685"/>
    <lineage>
        <taxon>Bacteria</taxon>
        <taxon>Pseudomonadati</taxon>
        <taxon>Bacteroidota</taxon>
        <taxon>Flavobacteriia</taxon>
        <taxon>Flavobacteriales</taxon>
        <taxon>Weeksellaceae</taxon>
        <taxon>Chryseobacterium group</taxon>
        <taxon>Chryseobacterium</taxon>
    </lineage>
</organism>
<dbReference type="STRING" id="1302685.SAMN05444408_103232"/>
<dbReference type="AlphaFoldDB" id="A0A1M4VQ70"/>
<dbReference type="OrthoDB" id="1420633at2"/>
<protein>
    <submittedName>
        <fullName evidence="1">Uncharacterized protein</fullName>
    </submittedName>
</protein>
<accession>A0A1M4VQ70</accession>
<sequence length="573" mass="68747">MIFTSKYNQKYGNTLPDELNSIIKTLENGLISSAEKNDIKIFNNLLFYIRDTLFFLTSDNTKKLYVDLVLIPSNIYSYLTEFHQKNLIEIFTIRFSENIRSYEYYETKNDFVEISYYGLVNLLRVILQNRNVEHFNILMKSLKETMFNSSFDEAKKYRYYFSLTIYFWLLYLYNQKKIDISQYDLSILENILNTNIYEKKEYIFNTYYDLLDEVDNGLWGIADWYLEKPPIGEAYFALTPRTWLSFSFVVFLIKFNLLSYNFNIEKVNIKDTFRFELDTIEEEFINIERELDLWLKFFYHNIENTEKIYTEYKKIVKDIYLQLKNYQEKQFLTKIIETPLSKAKIEDFTNAVGDLFNKNAIIPNILKYFGRVNYANNIVEKNGLGEHINMQKSRFAFIDGDYYQSIIGLSDIGARVANFINQDFFSQLHRQQNKNRLTTSNENLVSQIDRFLRQLDKPSNPLIFGNWKSLEILRDHIEYNSTEIPYCHSFYKTIPIINIYNFNKKILVIDINSINYKIYQKEEWYNKELLIEITEPQPDPDNYLKLADVKIKILFKSEFTINNENGYKFFKTE</sequence>
<evidence type="ECO:0000313" key="1">
    <source>
        <dbReference type="EMBL" id="SHE71204.1"/>
    </source>
</evidence>
<gene>
    <name evidence="1" type="ORF">SAMN05444408_103232</name>
</gene>
<proteinExistence type="predicted"/>